<keyword evidence="1" id="KW-0812">Transmembrane</keyword>
<keyword evidence="3" id="KW-1185">Reference proteome</keyword>
<dbReference type="Proteomes" id="UP000029448">
    <property type="component" value="Unassembled WGS sequence"/>
</dbReference>
<evidence type="ECO:0000313" key="3">
    <source>
        <dbReference type="Proteomes" id="UP000029448"/>
    </source>
</evidence>
<keyword evidence="1" id="KW-0472">Membrane</keyword>
<dbReference type="PATRIC" id="fig|104102.7.peg.2378"/>
<comment type="caution">
    <text evidence="2">The sequence shown here is derived from an EMBL/GenBank/DDBJ whole genome shotgun (WGS) entry which is preliminary data.</text>
</comment>
<dbReference type="AlphaFoldDB" id="A0A095B085"/>
<evidence type="ECO:0000256" key="1">
    <source>
        <dbReference type="SAM" id="Phobius"/>
    </source>
</evidence>
<keyword evidence="1" id="KW-1133">Transmembrane helix</keyword>
<dbReference type="EMBL" id="JOKM01000079">
    <property type="protein sequence ID" value="KGB22393.1"/>
    <property type="molecule type" value="Genomic_DNA"/>
</dbReference>
<accession>A0A095B085</accession>
<gene>
    <name evidence="2" type="ORF">AtDm6_2404</name>
</gene>
<organism evidence="2 3">
    <name type="scientific">Acetobacter tropicalis</name>
    <dbReference type="NCBI Taxonomy" id="104102"/>
    <lineage>
        <taxon>Bacteria</taxon>
        <taxon>Pseudomonadati</taxon>
        <taxon>Pseudomonadota</taxon>
        <taxon>Alphaproteobacteria</taxon>
        <taxon>Acetobacterales</taxon>
        <taxon>Acetobacteraceae</taxon>
        <taxon>Acetobacter</taxon>
    </lineage>
</organism>
<sequence length="47" mass="5141">MLRQRMSSSGGKARVQARAAHLFATCAMGSWFLLGIIPIVVILYSMT</sequence>
<name>A0A095B085_9PROT</name>
<feature type="transmembrane region" description="Helical" evidence="1">
    <location>
        <begin position="21"/>
        <end position="44"/>
    </location>
</feature>
<evidence type="ECO:0000313" key="2">
    <source>
        <dbReference type="EMBL" id="KGB22393.1"/>
    </source>
</evidence>
<reference evidence="2 3" key="1">
    <citation type="submission" date="2014-06" db="EMBL/GenBank/DDBJ databases">
        <title>Functional and comparative genomic analyses of the Drosophila gut microbiota identify candidate symbiosis factors.</title>
        <authorList>
            <person name="Newell P.D."/>
            <person name="Chaston J.M."/>
            <person name="Douglas A.E."/>
        </authorList>
    </citation>
    <scope>NUCLEOTIDE SEQUENCE [LARGE SCALE GENOMIC DNA]</scope>
    <source>
        <strain evidence="2 3">DmCS_006</strain>
    </source>
</reference>
<dbReference type="STRING" id="104102.AtDm6_2404"/>
<protein>
    <submittedName>
        <fullName evidence="2">Uncharacterized protein</fullName>
    </submittedName>
</protein>
<proteinExistence type="predicted"/>